<dbReference type="FunFam" id="3.40.50.300:FF:000277">
    <property type="entry name" value="ATP-dependent zinc metalloprotease FtsH"/>
    <property type="match status" value="1"/>
</dbReference>
<evidence type="ECO:0000256" key="11">
    <source>
        <dbReference type="ARBA" id="ARBA00022989"/>
    </source>
</evidence>
<dbReference type="OrthoDB" id="1413014at2759"/>
<feature type="region of interest" description="Disordered" evidence="13">
    <location>
        <begin position="207"/>
        <end position="228"/>
    </location>
</feature>
<dbReference type="PANTHER" id="PTHR23076:SF110">
    <property type="entry name" value="INACTIVE ATP-DEPENDENT ZINC METALLOPROTEASE FTSHI 3, CHLOROPLASTIC-RELATED"/>
    <property type="match status" value="1"/>
</dbReference>
<evidence type="ECO:0000313" key="16">
    <source>
        <dbReference type="Proteomes" id="UP000825935"/>
    </source>
</evidence>
<evidence type="ECO:0000256" key="1">
    <source>
        <dbReference type="ARBA" id="ARBA00004141"/>
    </source>
</evidence>
<evidence type="ECO:0000256" key="3">
    <source>
        <dbReference type="ARBA" id="ARBA00010550"/>
    </source>
</evidence>
<dbReference type="InterPro" id="IPR003593">
    <property type="entry name" value="AAA+_ATPase"/>
</dbReference>
<dbReference type="GO" id="GO:0004176">
    <property type="term" value="F:ATP-dependent peptidase activity"/>
    <property type="evidence" value="ECO:0007669"/>
    <property type="project" value="TreeGrafter"/>
</dbReference>
<comment type="similarity">
    <text evidence="3">In the N-terminal section; belongs to the AAA ATPase family.</text>
</comment>
<evidence type="ECO:0000256" key="7">
    <source>
        <dbReference type="ARBA" id="ARBA00022741"/>
    </source>
</evidence>
<dbReference type="Gene3D" id="1.10.8.60">
    <property type="match status" value="1"/>
</dbReference>
<feature type="domain" description="AAA+ ATPase" evidence="14">
    <location>
        <begin position="460"/>
        <end position="596"/>
    </location>
</feature>
<feature type="compositionally biased region" description="Basic and acidic residues" evidence="13">
    <location>
        <begin position="208"/>
        <end position="218"/>
    </location>
</feature>
<dbReference type="SUPFAM" id="SSF52540">
    <property type="entry name" value="P-loop containing nucleoside triphosphate hydrolases"/>
    <property type="match status" value="1"/>
</dbReference>
<dbReference type="GO" id="GO:0009535">
    <property type="term" value="C:chloroplast thylakoid membrane"/>
    <property type="evidence" value="ECO:0007669"/>
    <property type="project" value="TreeGrafter"/>
</dbReference>
<evidence type="ECO:0000313" key="15">
    <source>
        <dbReference type="EMBL" id="KAH7423410.1"/>
    </source>
</evidence>
<organism evidence="15 16">
    <name type="scientific">Ceratopteris richardii</name>
    <name type="common">Triangle waterfern</name>
    <dbReference type="NCBI Taxonomy" id="49495"/>
    <lineage>
        <taxon>Eukaryota</taxon>
        <taxon>Viridiplantae</taxon>
        <taxon>Streptophyta</taxon>
        <taxon>Embryophyta</taxon>
        <taxon>Tracheophyta</taxon>
        <taxon>Polypodiopsida</taxon>
        <taxon>Polypodiidae</taxon>
        <taxon>Polypodiales</taxon>
        <taxon>Pteridineae</taxon>
        <taxon>Pteridaceae</taxon>
        <taxon>Parkerioideae</taxon>
        <taxon>Ceratopteris</taxon>
    </lineage>
</organism>
<gene>
    <name evidence="15" type="ORF">KP509_12G054300</name>
</gene>
<evidence type="ECO:0000256" key="2">
    <source>
        <dbReference type="ARBA" id="ARBA00010044"/>
    </source>
</evidence>
<evidence type="ECO:0000256" key="12">
    <source>
        <dbReference type="ARBA" id="ARBA00023136"/>
    </source>
</evidence>
<dbReference type="Pfam" id="PF00004">
    <property type="entry name" value="AAA"/>
    <property type="match status" value="1"/>
</dbReference>
<feature type="compositionally biased region" description="Basic and acidic residues" evidence="13">
    <location>
        <begin position="295"/>
        <end position="313"/>
    </location>
</feature>
<dbReference type="CDD" id="cd19501">
    <property type="entry name" value="RecA-like_FtsH"/>
    <property type="match status" value="1"/>
</dbReference>
<proteinExistence type="inferred from homology"/>
<keyword evidence="16" id="KW-1185">Reference proteome</keyword>
<evidence type="ECO:0000256" key="4">
    <source>
        <dbReference type="ARBA" id="ARBA00022528"/>
    </source>
</evidence>
<dbReference type="GO" id="GO:0005524">
    <property type="term" value="F:ATP binding"/>
    <property type="evidence" value="ECO:0007669"/>
    <property type="project" value="UniProtKB-KW"/>
</dbReference>
<name>A0A8T2TLW9_CERRI</name>
<comment type="caution">
    <text evidence="15">The sequence shown here is derived from an EMBL/GenBank/DDBJ whole genome shotgun (WGS) entry which is preliminary data.</text>
</comment>
<dbReference type="AlphaFoldDB" id="A0A8T2TLW9"/>
<feature type="region of interest" description="Disordered" evidence="13">
    <location>
        <begin position="286"/>
        <end position="313"/>
    </location>
</feature>
<sequence>MEALPLHASCFYGGSRTLARGSFPAMSLGVVRRGGGIYLRKLPFSISCTSSDPSKKKGNQEQLVRRAIPSIGSGGRGPRKKPFRLRARWRLVVRRLRRLSPSLVLHNLVAYARTQSKRVALSTILGFTFAMGCLFLKLTAIPTPHFVPYSELVNHLHTGSVTSVLFEEGSRQVFFNMKPAKNEDAPIQTVGLETFSVTDVLPSNKVGKSTEVHERKFSEPSSSSEDLQTRLQTELSTLEASMDEDVMKHWILQVSKLTNIPESSLLDMVKSEEGFHGIRKHINSLGSGVGSSMPDLRRNSELPKDDNVDREDRTTSLTSTAISALSSLLKAVAGAPEQVLKAQPHPWGYVTRRIENDEAYLLSLMREKGVTYSSSPQPMSVALRTTLVTILSLWIPLTPLFWLMHRQFTGGTSTNQKRRTNNPSTNFDDVAGIDEAKVELMEVVSYLQGAANFRNLGAKLPKGILLVGPPGTGKTLLARAVAGEAGVPFFAASASEFVEMFVGRGAARIRELFSVARKTSPSIIFIDELDAVGGRRGRSFNDERDQTLNQLLTEMDGFESETGVLVIAATNRPEALDPALCRPGRFSRKVFVKEPDLRGREQILSIHMRGVPVEGDFEAVIKMVASITGGFVGADLANVVNEAALLAAREGRPMVTVDDLRMAVTRGKFGVGNRPAFSSALGRIADWVQPKAMKPLLGYEAPTWSG</sequence>
<keyword evidence="7" id="KW-0547">Nucleotide-binding</keyword>
<evidence type="ECO:0000256" key="9">
    <source>
        <dbReference type="ARBA" id="ARBA00022840"/>
    </source>
</evidence>
<keyword evidence="4" id="KW-0150">Chloroplast</keyword>
<evidence type="ECO:0000256" key="8">
    <source>
        <dbReference type="ARBA" id="ARBA00022801"/>
    </source>
</evidence>
<keyword evidence="12" id="KW-0472">Membrane</keyword>
<dbReference type="InterPro" id="IPR003959">
    <property type="entry name" value="ATPase_AAA_core"/>
</dbReference>
<accession>A0A8T2TLW9</accession>
<dbReference type="InterPro" id="IPR041569">
    <property type="entry name" value="AAA_lid_3"/>
</dbReference>
<keyword evidence="9" id="KW-0067">ATP-binding</keyword>
<evidence type="ECO:0000256" key="5">
    <source>
        <dbReference type="ARBA" id="ARBA00022670"/>
    </source>
</evidence>
<dbReference type="PROSITE" id="PS00674">
    <property type="entry name" value="AAA"/>
    <property type="match status" value="1"/>
</dbReference>
<evidence type="ECO:0000256" key="10">
    <source>
        <dbReference type="ARBA" id="ARBA00022946"/>
    </source>
</evidence>
<dbReference type="PANTHER" id="PTHR23076">
    <property type="entry name" value="METALLOPROTEASE M41 FTSH"/>
    <property type="match status" value="1"/>
</dbReference>
<keyword evidence="5" id="KW-0645">Protease</keyword>
<dbReference type="InterPro" id="IPR027417">
    <property type="entry name" value="P-loop_NTPase"/>
</dbReference>
<keyword evidence="4" id="KW-0934">Plastid</keyword>
<dbReference type="GO" id="GO:0016887">
    <property type="term" value="F:ATP hydrolysis activity"/>
    <property type="evidence" value="ECO:0007669"/>
    <property type="project" value="InterPro"/>
</dbReference>
<reference evidence="15" key="1">
    <citation type="submission" date="2021-08" db="EMBL/GenBank/DDBJ databases">
        <title>WGS assembly of Ceratopteris richardii.</title>
        <authorList>
            <person name="Marchant D.B."/>
            <person name="Chen G."/>
            <person name="Jenkins J."/>
            <person name="Shu S."/>
            <person name="Leebens-Mack J."/>
            <person name="Grimwood J."/>
            <person name="Schmutz J."/>
            <person name="Soltis P."/>
            <person name="Soltis D."/>
            <person name="Chen Z.-H."/>
        </authorList>
    </citation>
    <scope>NUCLEOTIDE SEQUENCE</scope>
    <source>
        <strain evidence="15">Whitten #5841</strain>
        <tissue evidence="15">Leaf</tissue>
    </source>
</reference>
<dbReference type="Gene3D" id="3.40.50.300">
    <property type="entry name" value="P-loop containing nucleotide triphosphate hydrolases"/>
    <property type="match status" value="1"/>
</dbReference>
<dbReference type="Proteomes" id="UP000825935">
    <property type="component" value="Chromosome 12"/>
</dbReference>
<comment type="subcellular location">
    <subcellularLocation>
        <location evidence="1">Membrane</location>
        <topology evidence="1">Multi-pass membrane protein</topology>
    </subcellularLocation>
</comment>
<keyword evidence="8" id="KW-0378">Hydrolase</keyword>
<dbReference type="GO" id="GO:0006508">
    <property type="term" value="P:proteolysis"/>
    <property type="evidence" value="ECO:0007669"/>
    <property type="project" value="UniProtKB-KW"/>
</dbReference>
<dbReference type="FunFam" id="1.10.8.60:FF:000001">
    <property type="entry name" value="ATP-dependent zinc metalloprotease FtsH"/>
    <property type="match status" value="1"/>
</dbReference>
<evidence type="ECO:0000259" key="14">
    <source>
        <dbReference type="SMART" id="SM00382"/>
    </source>
</evidence>
<keyword evidence="11" id="KW-1133">Transmembrane helix</keyword>
<evidence type="ECO:0000256" key="6">
    <source>
        <dbReference type="ARBA" id="ARBA00022692"/>
    </source>
</evidence>
<keyword evidence="10" id="KW-0809">Transit peptide</keyword>
<dbReference type="Pfam" id="PF17862">
    <property type="entry name" value="AAA_lid_3"/>
    <property type="match status" value="1"/>
</dbReference>
<dbReference type="EMBL" id="CM035417">
    <property type="protein sequence ID" value="KAH7423410.1"/>
    <property type="molecule type" value="Genomic_DNA"/>
</dbReference>
<comment type="similarity">
    <text evidence="2">In the C-terminal section; belongs to the peptidase M41 family.</text>
</comment>
<feature type="compositionally biased region" description="Polar residues" evidence="13">
    <location>
        <begin position="219"/>
        <end position="228"/>
    </location>
</feature>
<dbReference type="InterPro" id="IPR003960">
    <property type="entry name" value="ATPase_AAA_CS"/>
</dbReference>
<evidence type="ECO:0000256" key="13">
    <source>
        <dbReference type="SAM" id="MobiDB-lite"/>
    </source>
</evidence>
<protein>
    <recommendedName>
        <fullName evidence="14">AAA+ ATPase domain-containing protein</fullName>
    </recommendedName>
</protein>
<keyword evidence="6" id="KW-0812">Transmembrane</keyword>
<dbReference type="SMART" id="SM00382">
    <property type="entry name" value="AAA"/>
    <property type="match status" value="1"/>
</dbReference>
<dbReference type="OMA" id="MPSLMGR"/>